<dbReference type="InterPro" id="IPR036397">
    <property type="entry name" value="RNaseH_sf"/>
</dbReference>
<gene>
    <name evidence="3" type="ORF">DFH08DRAFT_709582</name>
</gene>
<dbReference type="Pfam" id="PF00075">
    <property type="entry name" value="RNase_H"/>
    <property type="match status" value="1"/>
</dbReference>
<evidence type="ECO:0000313" key="4">
    <source>
        <dbReference type="Proteomes" id="UP001218218"/>
    </source>
</evidence>
<proteinExistence type="predicted"/>
<evidence type="ECO:0000259" key="2">
    <source>
        <dbReference type="PROSITE" id="PS50879"/>
    </source>
</evidence>
<dbReference type="Proteomes" id="UP001218218">
    <property type="component" value="Unassembled WGS sequence"/>
</dbReference>
<feature type="domain" description="RNase H type-1" evidence="2">
    <location>
        <begin position="1"/>
        <end position="91"/>
    </location>
</feature>
<sequence length="371" mass="42624">MVALKEAVRNADENADIKIESDSKYVINALTKNRKKREDQGYIGVANKDLDKATVAGLRQRKREAKMKWVKGHSGHVRNEGADRMADEGAKKDTPDEVNMEIPPELKLTGAKLSAMTQSQAYRAIREERTKAKMERAKAEAEDNYGSIPTEEKIWKSFQCKDLSKQCQYFLWMITHDAYYVGTHWLREGTSPEMQERGICKHCDIPETMEHILSQCEAPGQGEIWELAKELWLKRNPDWAWPGIGTIITSRLATFKNEEGKVKAGDGRLYRLIMAESAYLIWKLRCERVIQNNGVHATSKEIHNRWVATMNPRLKLDCKMTDRMFEKKAIPVKKVLHTWKGILKGEDKLPDDWTGSAEVLVGIEPRRQQEE</sequence>
<organism evidence="3 4">
    <name type="scientific">Mycena albidolilacea</name>
    <dbReference type="NCBI Taxonomy" id="1033008"/>
    <lineage>
        <taxon>Eukaryota</taxon>
        <taxon>Fungi</taxon>
        <taxon>Dikarya</taxon>
        <taxon>Basidiomycota</taxon>
        <taxon>Agaricomycotina</taxon>
        <taxon>Agaricomycetes</taxon>
        <taxon>Agaricomycetidae</taxon>
        <taxon>Agaricales</taxon>
        <taxon>Marasmiineae</taxon>
        <taxon>Mycenaceae</taxon>
        <taxon>Mycena</taxon>
    </lineage>
</organism>
<dbReference type="SUPFAM" id="SSF53098">
    <property type="entry name" value="Ribonuclease H-like"/>
    <property type="match status" value="1"/>
</dbReference>
<dbReference type="InterPro" id="IPR012337">
    <property type="entry name" value="RNaseH-like_sf"/>
</dbReference>
<keyword evidence="4" id="KW-1185">Reference proteome</keyword>
<feature type="region of interest" description="Disordered" evidence="1">
    <location>
        <begin position="77"/>
        <end position="98"/>
    </location>
</feature>
<comment type="caution">
    <text evidence="3">The sequence shown here is derived from an EMBL/GenBank/DDBJ whole genome shotgun (WGS) entry which is preliminary data.</text>
</comment>
<dbReference type="EMBL" id="JARIHO010000039">
    <property type="protein sequence ID" value="KAJ7328386.1"/>
    <property type="molecule type" value="Genomic_DNA"/>
</dbReference>
<dbReference type="GO" id="GO:0003676">
    <property type="term" value="F:nucleic acid binding"/>
    <property type="evidence" value="ECO:0007669"/>
    <property type="project" value="InterPro"/>
</dbReference>
<evidence type="ECO:0000313" key="3">
    <source>
        <dbReference type="EMBL" id="KAJ7328386.1"/>
    </source>
</evidence>
<evidence type="ECO:0000256" key="1">
    <source>
        <dbReference type="SAM" id="MobiDB-lite"/>
    </source>
</evidence>
<protein>
    <recommendedName>
        <fullName evidence="2">RNase H type-1 domain-containing protein</fullName>
    </recommendedName>
</protein>
<reference evidence="3" key="1">
    <citation type="submission" date="2023-03" db="EMBL/GenBank/DDBJ databases">
        <title>Massive genome expansion in bonnet fungi (Mycena s.s.) driven by repeated elements and novel gene families across ecological guilds.</title>
        <authorList>
            <consortium name="Lawrence Berkeley National Laboratory"/>
            <person name="Harder C.B."/>
            <person name="Miyauchi S."/>
            <person name="Viragh M."/>
            <person name="Kuo A."/>
            <person name="Thoen E."/>
            <person name="Andreopoulos B."/>
            <person name="Lu D."/>
            <person name="Skrede I."/>
            <person name="Drula E."/>
            <person name="Henrissat B."/>
            <person name="Morin E."/>
            <person name="Kohler A."/>
            <person name="Barry K."/>
            <person name="LaButti K."/>
            <person name="Morin E."/>
            <person name="Salamov A."/>
            <person name="Lipzen A."/>
            <person name="Mereny Z."/>
            <person name="Hegedus B."/>
            <person name="Baldrian P."/>
            <person name="Stursova M."/>
            <person name="Weitz H."/>
            <person name="Taylor A."/>
            <person name="Grigoriev I.V."/>
            <person name="Nagy L.G."/>
            <person name="Martin F."/>
            <person name="Kauserud H."/>
        </authorList>
    </citation>
    <scope>NUCLEOTIDE SEQUENCE</scope>
    <source>
        <strain evidence="3">CBHHK002</strain>
    </source>
</reference>
<dbReference type="AlphaFoldDB" id="A0AAD7EJ92"/>
<accession>A0AAD7EJ92</accession>
<dbReference type="InterPro" id="IPR002156">
    <property type="entry name" value="RNaseH_domain"/>
</dbReference>
<dbReference type="Gene3D" id="3.30.420.10">
    <property type="entry name" value="Ribonuclease H-like superfamily/Ribonuclease H"/>
    <property type="match status" value="1"/>
</dbReference>
<feature type="compositionally biased region" description="Basic and acidic residues" evidence="1">
    <location>
        <begin position="77"/>
        <end position="95"/>
    </location>
</feature>
<name>A0AAD7EJ92_9AGAR</name>
<dbReference type="PROSITE" id="PS50879">
    <property type="entry name" value="RNASE_H_1"/>
    <property type="match status" value="1"/>
</dbReference>
<dbReference type="GO" id="GO:0004523">
    <property type="term" value="F:RNA-DNA hybrid ribonuclease activity"/>
    <property type="evidence" value="ECO:0007669"/>
    <property type="project" value="InterPro"/>
</dbReference>